<accession>H2Y190</accession>
<reference evidence="3" key="2">
    <citation type="journal article" date="2008" name="Genome Biol.">
        <title>Improved genome assembly and evidence-based global gene model set for the chordate Ciona intestinalis: new insight into intron and operon populations.</title>
        <authorList>
            <person name="Satou Y."/>
            <person name="Mineta K."/>
            <person name="Ogasawara M."/>
            <person name="Sasakura Y."/>
            <person name="Shoguchi E."/>
            <person name="Ueno K."/>
            <person name="Yamada L."/>
            <person name="Matsumoto J."/>
            <person name="Wasserscheid J."/>
            <person name="Dewar K."/>
            <person name="Wiley G.B."/>
            <person name="Macmil S.L."/>
            <person name="Roe B.A."/>
            <person name="Zeller R.W."/>
            <person name="Hastings K.E."/>
            <person name="Lemaire P."/>
            <person name="Lindquist E."/>
            <person name="Endo T."/>
            <person name="Hotta K."/>
            <person name="Inaba K."/>
        </authorList>
    </citation>
    <scope>NUCLEOTIDE SEQUENCE [LARGE SCALE GENOMIC DNA]</scope>
    <source>
        <strain evidence="3">wild type</strain>
    </source>
</reference>
<keyword evidence="2" id="KW-0472">Membrane</keyword>
<keyword evidence="2" id="KW-1133">Transmembrane helix</keyword>
<keyword evidence="4" id="KW-1185">Reference proteome</keyword>
<feature type="region of interest" description="Disordered" evidence="1">
    <location>
        <begin position="1"/>
        <end position="20"/>
    </location>
</feature>
<evidence type="ECO:0000256" key="2">
    <source>
        <dbReference type="SAM" id="Phobius"/>
    </source>
</evidence>
<dbReference type="Proteomes" id="UP000008144">
    <property type="component" value="Chromosome 8"/>
</dbReference>
<proteinExistence type="predicted"/>
<evidence type="ECO:0000256" key="1">
    <source>
        <dbReference type="SAM" id="MobiDB-lite"/>
    </source>
</evidence>
<reference evidence="3" key="4">
    <citation type="submission" date="2025-09" db="UniProtKB">
        <authorList>
            <consortium name="Ensembl"/>
        </authorList>
    </citation>
    <scope>IDENTIFICATION</scope>
</reference>
<protein>
    <submittedName>
        <fullName evidence="3">Uncharacterized protein</fullName>
    </submittedName>
</protein>
<organism evidence="3 4">
    <name type="scientific">Ciona intestinalis</name>
    <name type="common">Transparent sea squirt</name>
    <name type="synonym">Ascidia intestinalis</name>
    <dbReference type="NCBI Taxonomy" id="7719"/>
    <lineage>
        <taxon>Eukaryota</taxon>
        <taxon>Metazoa</taxon>
        <taxon>Chordata</taxon>
        <taxon>Tunicata</taxon>
        <taxon>Ascidiacea</taxon>
        <taxon>Phlebobranchia</taxon>
        <taxon>Cionidae</taxon>
        <taxon>Ciona</taxon>
    </lineage>
</organism>
<feature type="transmembrane region" description="Helical" evidence="2">
    <location>
        <begin position="86"/>
        <end position="107"/>
    </location>
</feature>
<evidence type="ECO:0000313" key="3">
    <source>
        <dbReference type="Ensembl" id="ENSCINP00000035674.1"/>
    </source>
</evidence>
<reference evidence="4" key="1">
    <citation type="journal article" date="2002" name="Science">
        <title>The draft genome of Ciona intestinalis: insights into chordate and vertebrate origins.</title>
        <authorList>
            <person name="Dehal P."/>
            <person name="Satou Y."/>
            <person name="Campbell R.K."/>
            <person name="Chapman J."/>
            <person name="Degnan B."/>
            <person name="De Tomaso A."/>
            <person name="Davidson B."/>
            <person name="Di Gregorio A."/>
            <person name="Gelpke M."/>
            <person name="Goodstein D.M."/>
            <person name="Harafuji N."/>
            <person name="Hastings K.E."/>
            <person name="Ho I."/>
            <person name="Hotta K."/>
            <person name="Huang W."/>
            <person name="Kawashima T."/>
            <person name="Lemaire P."/>
            <person name="Martinez D."/>
            <person name="Meinertzhagen I.A."/>
            <person name="Necula S."/>
            <person name="Nonaka M."/>
            <person name="Putnam N."/>
            <person name="Rash S."/>
            <person name="Saiga H."/>
            <person name="Satake M."/>
            <person name="Terry A."/>
            <person name="Yamada L."/>
            <person name="Wang H.G."/>
            <person name="Awazu S."/>
            <person name="Azumi K."/>
            <person name="Boore J."/>
            <person name="Branno M."/>
            <person name="Chin-Bow S."/>
            <person name="DeSantis R."/>
            <person name="Doyle S."/>
            <person name="Francino P."/>
            <person name="Keys D.N."/>
            <person name="Haga S."/>
            <person name="Hayashi H."/>
            <person name="Hino K."/>
            <person name="Imai K.S."/>
            <person name="Inaba K."/>
            <person name="Kano S."/>
            <person name="Kobayashi K."/>
            <person name="Kobayashi M."/>
            <person name="Lee B.I."/>
            <person name="Makabe K.W."/>
            <person name="Manohar C."/>
            <person name="Matassi G."/>
            <person name="Medina M."/>
            <person name="Mochizuki Y."/>
            <person name="Mount S."/>
            <person name="Morishita T."/>
            <person name="Miura S."/>
            <person name="Nakayama A."/>
            <person name="Nishizaka S."/>
            <person name="Nomoto H."/>
            <person name="Ohta F."/>
            <person name="Oishi K."/>
            <person name="Rigoutsos I."/>
            <person name="Sano M."/>
            <person name="Sasaki A."/>
            <person name="Sasakura Y."/>
            <person name="Shoguchi E."/>
            <person name="Shin-i T."/>
            <person name="Spagnuolo A."/>
            <person name="Stainier D."/>
            <person name="Suzuki M.M."/>
            <person name="Tassy O."/>
            <person name="Takatori N."/>
            <person name="Tokuoka M."/>
            <person name="Yagi K."/>
            <person name="Yoshizaki F."/>
            <person name="Wada S."/>
            <person name="Zhang C."/>
            <person name="Hyatt P.D."/>
            <person name="Larimer F."/>
            <person name="Detter C."/>
            <person name="Doggett N."/>
            <person name="Glavina T."/>
            <person name="Hawkins T."/>
            <person name="Richardson P."/>
            <person name="Lucas S."/>
            <person name="Kohara Y."/>
            <person name="Levine M."/>
            <person name="Satoh N."/>
            <person name="Rokhsar D.S."/>
        </authorList>
    </citation>
    <scope>NUCLEOTIDE SEQUENCE [LARGE SCALE GENOMIC DNA]</scope>
</reference>
<sequence length="158" mass="17873">IDEYYDDTGTSEGAQGSKTPDISVKELDKQLKEIADLTNKGLVFLNQGKNSKRRVSEKCCKIFRQTVKEREICWKEEGGKVSASSFVLAMFIPLIATFLLSIIMVPIKNSKLLQRKMVGRGNRPSMEVTAEETIRTIQVRNTGRVCSCMLYIKKICFL</sequence>
<dbReference type="AlphaFoldDB" id="H2Y190"/>
<evidence type="ECO:0000313" key="4">
    <source>
        <dbReference type="Proteomes" id="UP000008144"/>
    </source>
</evidence>
<keyword evidence="2" id="KW-0812">Transmembrane</keyword>
<dbReference type="HOGENOM" id="CLU_1673168_0_0_1"/>
<dbReference type="InParanoid" id="H2Y190"/>
<reference evidence="3" key="3">
    <citation type="submission" date="2025-08" db="UniProtKB">
        <authorList>
            <consortium name="Ensembl"/>
        </authorList>
    </citation>
    <scope>IDENTIFICATION</scope>
</reference>
<feature type="compositionally biased region" description="Polar residues" evidence="1">
    <location>
        <begin position="8"/>
        <end position="20"/>
    </location>
</feature>
<name>H2Y190_CIOIN</name>
<dbReference type="EMBL" id="EAAA01002581">
    <property type="status" value="NOT_ANNOTATED_CDS"/>
    <property type="molecule type" value="Genomic_DNA"/>
</dbReference>
<dbReference type="Ensembl" id="ENSCINT00000032640.1">
    <property type="protein sequence ID" value="ENSCINP00000035674.1"/>
    <property type="gene ID" value="ENSCING00000020270.1"/>
</dbReference>